<evidence type="ECO:0000313" key="2">
    <source>
        <dbReference type="EMBL" id="KAG7396365.1"/>
    </source>
</evidence>
<name>A0A8T1WSB2_9STRA</name>
<proteinExistence type="predicted"/>
<feature type="compositionally biased region" description="Basic and acidic residues" evidence="1">
    <location>
        <begin position="158"/>
        <end position="176"/>
    </location>
</feature>
<comment type="caution">
    <text evidence="2">The sequence shown here is derived from an EMBL/GenBank/DDBJ whole genome shotgun (WGS) entry which is preliminary data.</text>
</comment>
<dbReference type="OrthoDB" id="119884at2759"/>
<evidence type="ECO:0000313" key="3">
    <source>
        <dbReference type="Proteomes" id="UP000693981"/>
    </source>
</evidence>
<dbReference type="Proteomes" id="UP000693981">
    <property type="component" value="Unassembled WGS sequence"/>
</dbReference>
<feature type="compositionally biased region" description="Acidic residues" evidence="1">
    <location>
        <begin position="89"/>
        <end position="100"/>
    </location>
</feature>
<feature type="region of interest" description="Disordered" evidence="1">
    <location>
        <begin position="30"/>
        <end position="176"/>
    </location>
</feature>
<gene>
    <name evidence="2" type="ORF">PHYBOEH_002346</name>
</gene>
<feature type="compositionally biased region" description="Basic and acidic residues" evidence="1">
    <location>
        <begin position="124"/>
        <end position="140"/>
    </location>
</feature>
<protein>
    <recommendedName>
        <fullName evidence="4">Peptidase A2 domain-containing protein</fullName>
    </recommendedName>
</protein>
<keyword evidence="3" id="KW-1185">Reference proteome</keyword>
<reference evidence="2" key="1">
    <citation type="submission" date="2021-02" db="EMBL/GenBank/DDBJ databases">
        <authorList>
            <person name="Palmer J.M."/>
        </authorList>
    </citation>
    <scope>NUCLEOTIDE SEQUENCE</scope>
    <source>
        <strain evidence="2">SCRP23</strain>
    </source>
</reference>
<dbReference type="AlphaFoldDB" id="A0A8T1WSB2"/>
<sequence>MVVEQMDEDVKARDKEKAAVYVATVRPAMAPTRYEPADPVDAQPTSKEEGLEREGGEGCDKHHSGEEEVSTGESGDGVNTGEGAVPVDAVDDEVSGECEEQTMTGDDGVPAQQTAEEMSDDSSAVEKSEENIKRSREERKRARKQKERQSAKVRLAKRREAEQQVKEQERAVVQEQWDERQRVATATLEQFEAMRRVAESATDGNEPDPLKTARVSLVTRRDGVGNEQRDQTGRGAVEHVKADDGLPTAVMELSGVRRQVKLDSGARYTIAGPEWMKYGDKVDRAAPVDFVEGIGGFLLDVVGMWKFQMRTVFKEEISIEACIVKGCGDEFLLGVDFLQSHGATMDFERNEIRYSEEGRAVVVPFRTYGDWSGDVSSYSHYCQRW</sequence>
<evidence type="ECO:0000256" key="1">
    <source>
        <dbReference type="SAM" id="MobiDB-lite"/>
    </source>
</evidence>
<organism evidence="2 3">
    <name type="scientific">Phytophthora boehmeriae</name>
    <dbReference type="NCBI Taxonomy" id="109152"/>
    <lineage>
        <taxon>Eukaryota</taxon>
        <taxon>Sar</taxon>
        <taxon>Stramenopiles</taxon>
        <taxon>Oomycota</taxon>
        <taxon>Peronosporomycetes</taxon>
        <taxon>Peronosporales</taxon>
        <taxon>Peronosporaceae</taxon>
        <taxon>Phytophthora</taxon>
    </lineage>
</organism>
<accession>A0A8T1WSB2</accession>
<feature type="compositionally biased region" description="Basic and acidic residues" evidence="1">
    <location>
        <begin position="46"/>
        <end position="66"/>
    </location>
</feature>
<evidence type="ECO:0008006" key="4">
    <source>
        <dbReference type="Google" id="ProtNLM"/>
    </source>
</evidence>
<dbReference type="EMBL" id="JAGDFL010000159">
    <property type="protein sequence ID" value="KAG7396365.1"/>
    <property type="molecule type" value="Genomic_DNA"/>
</dbReference>